<evidence type="ECO:0000256" key="1">
    <source>
        <dbReference type="ARBA" id="ARBA00004192"/>
    </source>
</evidence>
<dbReference type="EMBL" id="EF198682">
    <property type="protein sequence ID" value="ABQ02668.1"/>
    <property type="molecule type" value="Genomic_RNA"/>
</dbReference>
<organism evidence="10">
    <name type="scientific">Tenuivirus oryzaclavatae</name>
    <dbReference type="NCBI Taxonomy" id="3052763"/>
    <lineage>
        <taxon>Viruses</taxon>
        <taxon>Riboviria</taxon>
        <taxon>Orthornavirae</taxon>
        <taxon>Negarnaviricota</taxon>
        <taxon>Polyploviricotina</taxon>
        <taxon>Bunyaviricetes</taxon>
        <taxon>Hareavirales</taxon>
        <taxon>Phenuiviridae</taxon>
        <taxon>Tenuivirus</taxon>
    </lineage>
</organism>
<keyword evidence="4 10" id="KW-0167">Capsid protein</keyword>
<dbReference type="GO" id="GO:0019013">
    <property type="term" value="C:viral nucleocapsid"/>
    <property type="evidence" value="ECO:0007669"/>
    <property type="project" value="UniProtKB-KW"/>
</dbReference>
<evidence type="ECO:0000256" key="9">
    <source>
        <dbReference type="ARBA" id="ARBA00033344"/>
    </source>
</evidence>
<sequence length="323" mass="35123">MGTNAPATLCDLLKAINDISKDALSYLTAHKADVVTFAGQIEYAGYDAATLIGILKDKGGDTLAKDMTMCITMRYVRGTGFVRDVTKKVKVAAGSTEASTLVSRYGIVSSVGTNANAITLGRLAQLFPNVSHEVVRQISGVKMAVDSSDLGLTGCDNLLWDYVPQYIKLESETAPYCTTHSLSHILFVVHIIHSFQITKKTMPEGKKKERGLTKDIDMMKYTTGLLVITCKSKNLADKKKEDGRKKVLDEFITNGKVKTTIFDALAGMSVNTISTYGNQTRLYLAQQSKLMKILAENTSKTASEVSGLVKEFFEDEAAGTDDS</sequence>
<dbReference type="GO" id="GO:0030430">
    <property type="term" value="C:host cell cytoplasm"/>
    <property type="evidence" value="ECO:0007669"/>
    <property type="project" value="UniProtKB-SubCell"/>
</dbReference>
<dbReference type="GO" id="GO:0003723">
    <property type="term" value="F:RNA binding"/>
    <property type="evidence" value="ECO:0007669"/>
    <property type="project" value="UniProtKB-KW"/>
</dbReference>
<evidence type="ECO:0000256" key="7">
    <source>
        <dbReference type="ARBA" id="ARBA00023086"/>
    </source>
</evidence>
<reference evidence="10" key="1">
    <citation type="submission" date="2006-12" db="EMBL/GenBank/DDBJ databases">
        <authorList>
            <person name="Ren C."/>
            <person name="Cheng Z."/>
            <person name="Zhou Y."/>
        </authorList>
    </citation>
    <scope>NUCLEOTIDE SEQUENCE</scope>
    <source>
        <strain evidence="10">LS-JSJJ03</strain>
    </source>
</reference>
<protein>
    <recommendedName>
        <fullName evidence="3">Nucleoprotein</fullName>
    </recommendedName>
    <alternativeName>
        <fullName evidence="9">Nucleocapsid protein</fullName>
    </alternativeName>
</protein>
<feature type="non-terminal residue" evidence="10">
    <location>
        <position position="323"/>
    </location>
</feature>
<gene>
    <name evidence="10" type="primary">cp</name>
</gene>
<evidence type="ECO:0000256" key="4">
    <source>
        <dbReference type="ARBA" id="ARBA00022561"/>
    </source>
</evidence>
<comment type="subcellular location">
    <subcellularLocation>
        <location evidence="1">Host cytoplasm</location>
    </subcellularLocation>
    <subcellularLocation>
        <location evidence="2">Virion</location>
    </subcellularLocation>
</comment>
<name>B0EVQ4_9VIRU</name>
<accession>B0EVQ4</accession>
<evidence type="ECO:0000256" key="8">
    <source>
        <dbReference type="ARBA" id="ARBA00023200"/>
    </source>
</evidence>
<dbReference type="PIRSF" id="PIRSF004108">
    <property type="entry name" value="Tenuivirus_N"/>
    <property type="match status" value="1"/>
</dbReference>
<dbReference type="InterPro" id="IPR008864">
    <property type="entry name" value="Nucleocapsid_Tenuivirus"/>
</dbReference>
<evidence type="ECO:0000313" key="10">
    <source>
        <dbReference type="EMBL" id="ABQ02668.1"/>
    </source>
</evidence>
<keyword evidence="6" id="KW-0694">RNA-binding</keyword>
<keyword evidence="7" id="KW-0543">Viral nucleoprotein</keyword>
<evidence type="ECO:0000256" key="6">
    <source>
        <dbReference type="ARBA" id="ARBA00022884"/>
    </source>
</evidence>
<evidence type="ECO:0000256" key="3">
    <source>
        <dbReference type="ARBA" id="ARBA00014389"/>
    </source>
</evidence>
<dbReference type="Pfam" id="PF05733">
    <property type="entry name" value="Tenui_N"/>
    <property type="match status" value="1"/>
</dbReference>
<dbReference type="InterPro" id="IPR009522">
    <property type="entry name" value="Capsid_Phlebovir/Tenuivir"/>
</dbReference>
<keyword evidence="5" id="KW-0946">Virion</keyword>
<evidence type="ECO:0000256" key="5">
    <source>
        <dbReference type="ARBA" id="ARBA00022844"/>
    </source>
</evidence>
<proteinExistence type="predicted"/>
<keyword evidence="8" id="KW-1035">Host cytoplasm</keyword>
<evidence type="ECO:0000256" key="2">
    <source>
        <dbReference type="ARBA" id="ARBA00004328"/>
    </source>
</evidence>